<dbReference type="InterPro" id="IPR002201">
    <property type="entry name" value="Glyco_trans_9"/>
</dbReference>
<keyword evidence="2 3" id="KW-0808">Transferase</keyword>
<dbReference type="Pfam" id="PF01075">
    <property type="entry name" value="Glyco_transf_9"/>
    <property type="match status" value="1"/>
</dbReference>
<sequence>MVPDAVNLDSLRRVLVIKLRHHGDVLLSSPVLQVLKNRAPGVEIDALVYADTRDMLAGHPALSMLHTVDRSWKRQPVATQWPSELGLFKRLAGRKYQLIVHLTDHWRGAWLAQALRPRWSVAPARASRFWKWSFTHRYPLPKATPRHTVEANLDALRRIGVYPEEDEKKLVLVPGDEATQRVDQLLAQHGLAPKQFIQAHPTSRWLFKAWTEAKNAELLRALVRDGQRVVVTGAPDAREKAILGRILHAAGEGVVDLSGQLTLREMGALSARARLFFGVDSAPMHIASAMGTPVVALFGPSGEHEWGPWKVAHRIVTSTHPCRPCGNDGCGGGKVSECLTTLPVERVRSAINELLARP</sequence>
<organism evidence="3 4">
    <name type="scientific">Usitatibacter rugosus</name>
    <dbReference type="NCBI Taxonomy" id="2732067"/>
    <lineage>
        <taxon>Bacteria</taxon>
        <taxon>Pseudomonadati</taxon>
        <taxon>Pseudomonadota</taxon>
        <taxon>Betaproteobacteria</taxon>
        <taxon>Nitrosomonadales</taxon>
        <taxon>Usitatibacteraceae</taxon>
        <taxon>Usitatibacter</taxon>
    </lineage>
</organism>
<dbReference type="PANTHER" id="PTHR30160">
    <property type="entry name" value="TETRAACYLDISACCHARIDE 4'-KINASE-RELATED"/>
    <property type="match status" value="1"/>
</dbReference>
<dbReference type="PANTHER" id="PTHR30160:SF1">
    <property type="entry name" value="LIPOPOLYSACCHARIDE 1,2-N-ACETYLGLUCOSAMINETRANSFERASE-RELATED"/>
    <property type="match status" value="1"/>
</dbReference>
<dbReference type="InterPro" id="IPR051199">
    <property type="entry name" value="LPS_LOS_Heptosyltrfase"/>
</dbReference>
<keyword evidence="4" id="KW-1185">Reference proteome</keyword>
<name>A0A6M4GZJ9_9PROT</name>
<dbReference type="Gene3D" id="3.40.50.2000">
    <property type="entry name" value="Glycogen Phosphorylase B"/>
    <property type="match status" value="2"/>
</dbReference>
<dbReference type="RefSeq" id="WP_171095102.1">
    <property type="nucleotide sequence ID" value="NZ_CP053069.1"/>
</dbReference>
<evidence type="ECO:0000256" key="1">
    <source>
        <dbReference type="ARBA" id="ARBA00022676"/>
    </source>
</evidence>
<dbReference type="SUPFAM" id="SSF53756">
    <property type="entry name" value="UDP-Glycosyltransferase/glycogen phosphorylase"/>
    <property type="match status" value="1"/>
</dbReference>
<dbReference type="KEGG" id="uru:DSM104443_03778"/>
<dbReference type="NCBIfam" id="TIGR02201">
    <property type="entry name" value="heptsyl_trn_III"/>
    <property type="match status" value="1"/>
</dbReference>
<dbReference type="GO" id="GO:0005829">
    <property type="term" value="C:cytosol"/>
    <property type="evidence" value="ECO:0007669"/>
    <property type="project" value="TreeGrafter"/>
</dbReference>
<accession>A0A6M4GZJ9</accession>
<dbReference type="GO" id="GO:0009244">
    <property type="term" value="P:lipopolysaccharide core region biosynthetic process"/>
    <property type="evidence" value="ECO:0007669"/>
    <property type="project" value="TreeGrafter"/>
</dbReference>
<dbReference type="InterPro" id="IPR011916">
    <property type="entry name" value="LipoPS_heptosylTferase-III"/>
</dbReference>
<gene>
    <name evidence="3" type="primary">rfaQ</name>
    <name evidence="3" type="ORF">DSM104443_03778</name>
</gene>
<dbReference type="AlphaFoldDB" id="A0A6M4GZJ9"/>
<dbReference type="GO" id="GO:0008713">
    <property type="term" value="F:ADP-heptose-lipopolysaccharide heptosyltransferase activity"/>
    <property type="evidence" value="ECO:0007669"/>
    <property type="project" value="TreeGrafter"/>
</dbReference>
<protein>
    <submittedName>
        <fullName evidence="3">Lipopolysaccharide core heptosyltransferase RfaQ</fullName>
        <ecNumber evidence="3">2.-.-.-</ecNumber>
    </submittedName>
</protein>
<dbReference type="EC" id="2.-.-.-" evidence="3"/>
<dbReference type="Proteomes" id="UP000501534">
    <property type="component" value="Chromosome"/>
</dbReference>
<reference evidence="3 4" key="1">
    <citation type="submission" date="2020-04" db="EMBL/GenBank/DDBJ databases">
        <title>Usitatibacter rugosus gen. nov., sp. nov. and Usitatibacter palustris sp. nov., novel members of Usitatibacteraceae fam. nov. within the order Nitrosomonadales isolated from soil.</title>
        <authorList>
            <person name="Huber K.J."/>
            <person name="Neumann-Schaal M."/>
            <person name="Geppert A."/>
            <person name="Luckner M."/>
            <person name="Wanner G."/>
            <person name="Overmann J."/>
        </authorList>
    </citation>
    <scope>NUCLEOTIDE SEQUENCE [LARGE SCALE GENOMIC DNA]</scope>
    <source>
        <strain evidence="3 4">0125_3</strain>
    </source>
</reference>
<dbReference type="CDD" id="cd03789">
    <property type="entry name" value="GT9_LPS_heptosyltransferase"/>
    <property type="match status" value="1"/>
</dbReference>
<proteinExistence type="predicted"/>
<evidence type="ECO:0000256" key="2">
    <source>
        <dbReference type="ARBA" id="ARBA00022679"/>
    </source>
</evidence>
<evidence type="ECO:0000313" key="3">
    <source>
        <dbReference type="EMBL" id="QJR12686.1"/>
    </source>
</evidence>
<dbReference type="EMBL" id="CP053069">
    <property type="protein sequence ID" value="QJR12686.1"/>
    <property type="molecule type" value="Genomic_DNA"/>
</dbReference>
<evidence type="ECO:0000313" key="4">
    <source>
        <dbReference type="Proteomes" id="UP000501534"/>
    </source>
</evidence>
<keyword evidence="1" id="KW-0328">Glycosyltransferase</keyword>